<comment type="subcellular location">
    <subcellularLocation>
        <location evidence="1">Cytoplasm</location>
        <location evidence="1">Cytoskeleton</location>
    </subcellularLocation>
</comment>
<feature type="domain" description="Gelsolin-like" evidence="12">
    <location>
        <begin position="385"/>
        <end position="446"/>
    </location>
</feature>
<evidence type="ECO:0000256" key="4">
    <source>
        <dbReference type="ARBA" id="ARBA00022490"/>
    </source>
</evidence>
<comment type="subunit">
    <text evidence="10">Interacts with actin monomers and filaments.</text>
</comment>
<dbReference type="AlphaFoldDB" id="A0AA88YAC5"/>
<feature type="domain" description="Gelsolin-like" evidence="12">
    <location>
        <begin position="264"/>
        <end position="323"/>
    </location>
</feature>
<evidence type="ECO:0000256" key="1">
    <source>
        <dbReference type="ARBA" id="ARBA00004245"/>
    </source>
</evidence>
<accession>A0AA88YAC5</accession>
<keyword evidence="8" id="KW-0206">Cytoskeleton</keyword>
<keyword evidence="7" id="KW-0009">Actin-binding</keyword>
<dbReference type="EMBL" id="VSWD01000005">
    <property type="protein sequence ID" value="KAK3101260.1"/>
    <property type="molecule type" value="Genomic_DNA"/>
</dbReference>
<proteinExistence type="inferred from homology"/>
<dbReference type="Pfam" id="PF00626">
    <property type="entry name" value="Gelsolin"/>
    <property type="match status" value="3"/>
</dbReference>
<name>A0AA88YAC5_PINIB</name>
<keyword evidence="5" id="KW-0677">Repeat</keyword>
<dbReference type="GO" id="GO:0008154">
    <property type="term" value="P:actin polymerization or depolymerization"/>
    <property type="evidence" value="ECO:0007669"/>
    <property type="project" value="TreeGrafter"/>
</dbReference>
<organism evidence="13 14">
    <name type="scientific">Pinctada imbricata</name>
    <name type="common">Atlantic pearl-oyster</name>
    <name type="synonym">Pinctada martensii</name>
    <dbReference type="NCBI Taxonomy" id="66713"/>
    <lineage>
        <taxon>Eukaryota</taxon>
        <taxon>Metazoa</taxon>
        <taxon>Spiralia</taxon>
        <taxon>Lophotrochozoa</taxon>
        <taxon>Mollusca</taxon>
        <taxon>Bivalvia</taxon>
        <taxon>Autobranchia</taxon>
        <taxon>Pteriomorphia</taxon>
        <taxon>Pterioida</taxon>
        <taxon>Pterioidea</taxon>
        <taxon>Pteriidae</taxon>
        <taxon>Pinctada</taxon>
    </lineage>
</organism>
<dbReference type="GO" id="GO:0051693">
    <property type="term" value="P:actin filament capping"/>
    <property type="evidence" value="ECO:0007669"/>
    <property type="project" value="UniProtKB-KW"/>
</dbReference>
<dbReference type="PANTHER" id="PTHR11977">
    <property type="entry name" value="VILLIN"/>
    <property type="match status" value="1"/>
</dbReference>
<keyword evidence="14" id="KW-1185">Reference proteome</keyword>
<evidence type="ECO:0000256" key="11">
    <source>
        <dbReference type="ARBA" id="ARBA00083856"/>
    </source>
</evidence>
<evidence type="ECO:0000256" key="10">
    <source>
        <dbReference type="ARBA" id="ARBA00063765"/>
    </source>
</evidence>
<dbReference type="FunFam" id="3.40.20.10:FF:000043">
    <property type="entry name" value="macrophage-capping protein-like isoform X2"/>
    <property type="match status" value="1"/>
</dbReference>
<keyword evidence="4" id="KW-0963">Cytoplasm</keyword>
<dbReference type="SUPFAM" id="SSF55753">
    <property type="entry name" value="Actin depolymerizing proteins"/>
    <property type="match status" value="3"/>
</dbReference>
<dbReference type="Gene3D" id="3.40.20.10">
    <property type="entry name" value="Severin"/>
    <property type="match status" value="3"/>
</dbReference>
<dbReference type="GO" id="GO:0015629">
    <property type="term" value="C:actin cytoskeleton"/>
    <property type="evidence" value="ECO:0007669"/>
    <property type="project" value="TreeGrafter"/>
</dbReference>
<keyword evidence="3" id="KW-0117">Actin capping</keyword>
<evidence type="ECO:0000256" key="7">
    <source>
        <dbReference type="ARBA" id="ARBA00023203"/>
    </source>
</evidence>
<reference evidence="13" key="1">
    <citation type="submission" date="2019-08" db="EMBL/GenBank/DDBJ databases">
        <title>The improved chromosome-level genome for the pearl oyster Pinctada fucata martensii using PacBio sequencing and Hi-C.</title>
        <authorList>
            <person name="Zheng Z."/>
        </authorList>
    </citation>
    <scope>NUCLEOTIDE SEQUENCE</scope>
    <source>
        <strain evidence="13">ZZ-2019</strain>
        <tissue evidence="13">Adductor muscle</tissue>
    </source>
</reference>
<dbReference type="PANTHER" id="PTHR11977:SF130">
    <property type="entry name" value="SEVERIN"/>
    <property type="match status" value="1"/>
</dbReference>
<gene>
    <name evidence="13" type="ORF">FSP39_002220</name>
</gene>
<comment type="caution">
    <text evidence="13">The sequence shown here is derived from an EMBL/GenBank/DDBJ whole genome shotgun (WGS) entry which is preliminary data.</text>
</comment>
<dbReference type="Proteomes" id="UP001186944">
    <property type="component" value="Unassembled WGS sequence"/>
</dbReference>
<protein>
    <recommendedName>
        <fullName evidence="11">Actin-modulator</fullName>
    </recommendedName>
</protein>
<evidence type="ECO:0000256" key="8">
    <source>
        <dbReference type="ARBA" id="ARBA00023212"/>
    </source>
</evidence>
<evidence type="ECO:0000256" key="5">
    <source>
        <dbReference type="ARBA" id="ARBA00022737"/>
    </source>
</evidence>
<comment type="similarity">
    <text evidence="2">Belongs to the villin/gelsolin family.</text>
</comment>
<sequence>MSDVAEFTDKGVVIITGDLNSRCGLGRDFIESDVLSRDLIDSLSSVFSYVSDVELVTRRSEDKVTNSFGRGIENYQLNQHKKMAGLRKQKKYDWKDSNLALFGSDTEREVKKESAQTEPAWNKAGEKVGLQIWRIEKFKVKHWPKNEYGQFYNGDSYIILNTYKEPETEALLYDVHFWIGKYSTQDEYGTAAYKTVELDTLLDDVPVQHREVQGHESSLFKSYFKEMTILNGGVDSGFNHVKPEEYKPRLLHVHGEKKISSITVTQIRRDKSKIDDTDVYILDAGLTIYQWNGKGANAFEKRKAQEYVTNVKSNRTGKAVKSVVIDQEASSSDDEDLKEFEGYLDGGEEDESDDSSDFVQVDQSEDKTKMLFRLSDAGGSMEFSLEKSGNISMDDFDTKDVFIFDSKSELFVWIGKATSDAEKKNAIVYAHNYLQKSKTPLLPVSCFKEGGNTKALISALAA</sequence>
<dbReference type="InterPro" id="IPR029006">
    <property type="entry name" value="ADF-H/Gelsolin-like_dom_sf"/>
</dbReference>
<keyword evidence="6" id="KW-0106">Calcium</keyword>
<evidence type="ECO:0000256" key="2">
    <source>
        <dbReference type="ARBA" id="ARBA00008418"/>
    </source>
</evidence>
<evidence type="ECO:0000256" key="9">
    <source>
        <dbReference type="ARBA" id="ARBA00056258"/>
    </source>
</evidence>
<dbReference type="CDD" id="cd11290">
    <property type="entry name" value="gelsolin_S1_like"/>
    <property type="match status" value="1"/>
</dbReference>
<dbReference type="GO" id="GO:0005737">
    <property type="term" value="C:cytoplasm"/>
    <property type="evidence" value="ECO:0007669"/>
    <property type="project" value="TreeGrafter"/>
</dbReference>
<feature type="domain" description="Gelsolin-like" evidence="12">
    <location>
        <begin position="147"/>
        <end position="220"/>
    </location>
</feature>
<dbReference type="PRINTS" id="PR00597">
    <property type="entry name" value="GELSOLIN"/>
</dbReference>
<dbReference type="InterPro" id="IPR007123">
    <property type="entry name" value="Gelsolin-like_dom"/>
</dbReference>
<dbReference type="GO" id="GO:0051015">
    <property type="term" value="F:actin filament binding"/>
    <property type="evidence" value="ECO:0007669"/>
    <property type="project" value="InterPro"/>
</dbReference>
<evidence type="ECO:0000259" key="12">
    <source>
        <dbReference type="Pfam" id="PF00626"/>
    </source>
</evidence>
<evidence type="ECO:0000256" key="3">
    <source>
        <dbReference type="ARBA" id="ARBA00022467"/>
    </source>
</evidence>
<dbReference type="SMART" id="SM00262">
    <property type="entry name" value="GEL"/>
    <property type="match status" value="3"/>
</dbReference>
<comment type="function">
    <text evidence="9">Calcium-regulated protein that binds to the plus (or barbed) ends of actin monomers or filaments, preventing monomer exchange (end-blocking or capping). Can promote the assembly of monomers into filaments (nucleation) as well as sever existing filaments.</text>
</comment>
<dbReference type="InterPro" id="IPR007122">
    <property type="entry name" value="Villin/Gelsolin"/>
</dbReference>
<evidence type="ECO:0000313" key="14">
    <source>
        <dbReference type="Proteomes" id="UP001186944"/>
    </source>
</evidence>
<evidence type="ECO:0000256" key="6">
    <source>
        <dbReference type="ARBA" id="ARBA00022837"/>
    </source>
</evidence>
<evidence type="ECO:0000313" key="13">
    <source>
        <dbReference type="EMBL" id="KAK3101260.1"/>
    </source>
</evidence>